<feature type="domain" description="CheW-like" evidence="1">
    <location>
        <begin position="15"/>
        <end position="159"/>
    </location>
</feature>
<protein>
    <submittedName>
        <fullName evidence="2">Chemotaxis protein CheW</fullName>
    </submittedName>
</protein>
<dbReference type="GO" id="GO:0005829">
    <property type="term" value="C:cytosol"/>
    <property type="evidence" value="ECO:0007669"/>
    <property type="project" value="TreeGrafter"/>
</dbReference>
<dbReference type="RefSeq" id="WP_369600272.1">
    <property type="nucleotide sequence ID" value="NZ_CP154858.1"/>
</dbReference>
<dbReference type="EMBL" id="CP154858">
    <property type="protein sequence ID" value="XDT71234.1"/>
    <property type="molecule type" value="Genomic_DNA"/>
</dbReference>
<sequence length="176" mass="19319">MNGKSSEHPVNDGQHRQALTFVLGGEQYGVDILRVREIRAWQAPRPLPNLPDFVSGVMDFRGGAVPVVDLRKRFRLPDATTDRETVIIVVSVQVSDTEAVMGMVVDRVADVVDMPDGAIQPPPTLGHRLDTRFMSGMIRHNDRMIVLVDLDQLLNPDGFAEVFAAAAAQGGEHEPD</sequence>
<dbReference type="Gene3D" id="2.30.30.40">
    <property type="entry name" value="SH3 Domains"/>
    <property type="match status" value="1"/>
</dbReference>
<organism evidence="2">
    <name type="scientific">Thermohahella caldifontis</name>
    <dbReference type="NCBI Taxonomy" id="3142973"/>
    <lineage>
        <taxon>Bacteria</taxon>
        <taxon>Pseudomonadati</taxon>
        <taxon>Pseudomonadota</taxon>
        <taxon>Gammaproteobacteria</taxon>
        <taxon>Oceanospirillales</taxon>
        <taxon>Hahellaceae</taxon>
        <taxon>Thermohahella</taxon>
    </lineage>
</organism>
<dbReference type="InterPro" id="IPR039315">
    <property type="entry name" value="CheW"/>
</dbReference>
<dbReference type="SMART" id="SM00260">
    <property type="entry name" value="CheW"/>
    <property type="match status" value="1"/>
</dbReference>
<evidence type="ECO:0000313" key="2">
    <source>
        <dbReference type="EMBL" id="XDT71234.1"/>
    </source>
</evidence>
<reference evidence="2" key="1">
    <citation type="submission" date="2024-05" db="EMBL/GenBank/DDBJ databases">
        <title>Genome sequencing of novel strain.</title>
        <authorList>
            <person name="Ganbat D."/>
            <person name="Ganbat S."/>
            <person name="Lee S.-J."/>
        </authorList>
    </citation>
    <scope>NUCLEOTIDE SEQUENCE</scope>
    <source>
        <strain evidence="2">SMD15-11</strain>
    </source>
</reference>
<dbReference type="SUPFAM" id="SSF50341">
    <property type="entry name" value="CheW-like"/>
    <property type="match status" value="1"/>
</dbReference>
<dbReference type="GO" id="GO:0006935">
    <property type="term" value="P:chemotaxis"/>
    <property type="evidence" value="ECO:0007669"/>
    <property type="project" value="InterPro"/>
</dbReference>
<proteinExistence type="predicted"/>
<dbReference type="KEGG" id="tcd:AAIA72_10495"/>
<dbReference type="PROSITE" id="PS50851">
    <property type="entry name" value="CHEW"/>
    <property type="match status" value="1"/>
</dbReference>
<dbReference type="PANTHER" id="PTHR22617">
    <property type="entry name" value="CHEMOTAXIS SENSOR HISTIDINE KINASE-RELATED"/>
    <property type="match status" value="1"/>
</dbReference>
<dbReference type="PANTHER" id="PTHR22617:SF41">
    <property type="entry name" value="CHEMOTAXIS SIGNAL TRANSDUCTION SYSTEM ADAPTOR PROTEIN CHEW"/>
    <property type="match status" value="1"/>
</dbReference>
<dbReference type="GO" id="GO:0007165">
    <property type="term" value="P:signal transduction"/>
    <property type="evidence" value="ECO:0007669"/>
    <property type="project" value="InterPro"/>
</dbReference>
<gene>
    <name evidence="2" type="ORF">AAIA72_10495</name>
</gene>
<dbReference type="AlphaFoldDB" id="A0AB39UT21"/>
<evidence type="ECO:0000259" key="1">
    <source>
        <dbReference type="PROSITE" id="PS50851"/>
    </source>
</evidence>
<dbReference type="Gene3D" id="2.40.50.180">
    <property type="entry name" value="CheA-289, Domain 4"/>
    <property type="match status" value="1"/>
</dbReference>
<dbReference type="Pfam" id="PF01584">
    <property type="entry name" value="CheW"/>
    <property type="match status" value="1"/>
</dbReference>
<accession>A0AB39UT21</accession>
<dbReference type="InterPro" id="IPR002545">
    <property type="entry name" value="CheW-lke_dom"/>
</dbReference>
<dbReference type="InterPro" id="IPR036061">
    <property type="entry name" value="CheW-like_dom_sf"/>
</dbReference>
<name>A0AB39UT21_9GAMM</name>